<accession>A0A2P6S683</accession>
<dbReference type="EMBL" id="PDCK01000040">
    <property type="protein sequence ID" value="PRQ54184.1"/>
    <property type="molecule type" value="Genomic_DNA"/>
</dbReference>
<keyword evidence="2" id="KW-1185">Reference proteome</keyword>
<dbReference type="Proteomes" id="UP000238479">
    <property type="component" value="Chromosome 2"/>
</dbReference>
<proteinExistence type="predicted"/>
<dbReference type="Gramene" id="PRQ54184">
    <property type="protein sequence ID" value="PRQ54184"/>
    <property type="gene ID" value="RchiOBHm_Chr2g0174701"/>
</dbReference>
<comment type="caution">
    <text evidence="1">The sequence shown here is derived from an EMBL/GenBank/DDBJ whole genome shotgun (WGS) entry which is preliminary data.</text>
</comment>
<organism evidence="1 2">
    <name type="scientific">Rosa chinensis</name>
    <name type="common">China rose</name>
    <dbReference type="NCBI Taxonomy" id="74649"/>
    <lineage>
        <taxon>Eukaryota</taxon>
        <taxon>Viridiplantae</taxon>
        <taxon>Streptophyta</taxon>
        <taxon>Embryophyta</taxon>
        <taxon>Tracheophyta</taxon>
        <taxon>Spermatophyta</taxon>
        <taxon>Magnoliopsida</taxon>
        <taxon>eudicotyledons</taxon>
        <taxon>Gunneridae</taxon>
        <taxon>Pentapetalae</taxon>
        <taxon>rosids</taxon>
        <taxon>fabids</taxon>
        <taxon>Rosales</taxon>
        <taxon>Rosaceae</taxon>
        <taxon>Rosoideae</taxon>
        <taxon>Rosoideae incertae sedis</taxon>
        <taxon>Rosa</taxon>
    </lineage>
</organism>
<evidence type="ECO:0000313" key="1">
    <source>
        <dbReference type="EMBL" id="PRQ54184.1"/>
    </source>
</evidence>
<gene>
    <name evidence="1" type="ORF">RchiOBHm_Chr2g0174701</name>
</gene>
<reference evidence="1 2" key="1">
    <citation type="journal article" date="2018" name="Nat. Genet.">
        <title>The Rosa genome provides new insights in the design of modern roses.</title>
        <authorList>
            <person name="Bendahmane M."/>
        </authorList>
    </citation>
    <scope>NUCLEOTIDE SEQUENCE [LARGE SCALE GENOMIC DNA]</scope>
    <source>
        <strain evidence="2">cv. Old Blush</strain>
    </source>
</reference>
<protein>
    <submittedName>
        <fullName evidence="1">Uncharacterized protein</fullName>
    </submittedName>
</protein>
<name>A0A2P6S683_ROSCH</name>
<sequence>MDSEMSYYHLDEERVGFVNGSPTPSEKNLFWRYFWESHGGGHLHLIDMYRPNLTAFEVLEMGRDYSGWFVKYRVDLDPIFSTYPQLPWYFIVALFIAREETEGEESSSLLLHIPGKVISYNLRSNTFKSFELPPEAGGNDPCNRVGHQNFWLVFD</sequence>
<evidence type="ECO:0000313" key="2">
    <source>
        <dbReference type="Proteomes" id="UP000238479"/>
    </source>
</evidence>
<dbReference type="AlphaFoldDB" id="A0A2P6S683"/>